<feature type="signal peptide" evidence="2">
    <location>
        <begin position="1"/>
        <end position="20"/>
    </location>
</feature>
<dbReference type="InterPro" id="IPR036866">
    <property type="entry name" value="RibonucZ/Hydroxyglut_hydro"/>
</dbReference>
<dbReference type="PANTHER" id="PTHR42951:SF4">
    <property type="entry name" value="ACYL-COENZYME A THIOESTERASE MBLAC2"/>
    <property type="match status" value="1"/>
</dbReference>
<dbReference type="InterPro" id="IPR001279">
    <property type="entry name" value="Metallo-B-lactamas"/>
</dbReference>
<evidence type="ECO:0000313" key="4">
    <source>
        <dbReference type="EMBL" id="MBB6520070.1"/>
    </source>
</evidence>
<dbReference type="InParanoid" id="A0A7X0JPX0"/>
<evidence type="ECO:0000259" key="3">
    <source>
        <dbReference type="SMART" id="SM00849"/>
    </source>
</evidence>
<dbReference type="SUPFAM" id="SSF56281">
    <property type="entry name" value="Metallo-hydrolase/oxidoreductase"/>
    <property type="match status" value="1"/>
</dbReference>
<dbReference type="GO" id="GO:0016787">
    <property type="term" value="F:hydrolase activity"/>
    <property type="evidence" value="ECO:0007669"/>
    <property type="project" value="UniProtKB-KW"/>
</dbReference>
<keyword evidence="2" id="KW-0732">Signal</keyword>
<dbReference type="InterPro" id="IPR050855">
    <property type="entry name" value="NDM-1-like"/>
</dbReference>
<reference evidence="4 5" key="1">
    <citation type="submission" date="2020-08" db="EMBL/GenBank/DDBJ databases">
        <title>Genomic Encyclopedia of Type Strains, Phase IV (KMG-IV): sequencing the most valuable type-strain genomes for metagenomic binning, comparative biology and taxonomic classification.</title>
        <authorList>
            <person name="Goeker M."/>
        </authorList>
    </citation>
    <scope>NUCLEOTIDE SEQUENCE [LARGE SCALE GENOMIC DNA]</scope>
    <source>
        <strain evidence="4 5">DSM 22368</strain>
    </source>
</reference>
<protein>
    <submittedName>
        <fullName evidence="4">Glyoxylase-like metal-dependent hydrolase (Beta-lactamase superfamily II)</fullName>
    </submittedName>
</protein>
<dbReference type="Proteomes" id="UP000528457">
    <property type="component" value="Unassembled WGS sequence"/>
</dbReference>
<gene>
    <name evidence="4" type="ORF">HNR48_000348</name>
</gene>
<evidence type="ECO:0000256" key="1">
    <source>
        <dbReference type="ARBA" id="ARBA00005250"/>
    </source>
</evidence>
<evidence type="ECO:0000313" key="5">
    <source>
        <dbReference type="Proteomes" id="UP000528457"/>
    </source>
</evidence>
<keyword evidence="5" id="KW-1185">Reference proteome</keyword>
<accession>A0A7X0JPX0</accession>
<keyword evidence="4" id="KW-0378">Hydrolase</keyword>
<dbReference type="EMBL" id="JACHHT010000001">
    <property type="protein sequence ID" value="MBB6520070.1"/>
    <property type="molecule type" value="Genomic_DNA"/>
</dbReference>
<comment type="similarity">
    <text evidence="1">Belongs to the metallo-beta-lactamase superfamily. Class-B beta-lactamase family.</text>
</comment>
<dbReference type="AlphaFoldDB" id="A0A7X0JPX0"/>
<sequence length="330" mass="37193">MKKIIAVAIAFSSISLAACANTQSKTQASENHVAFSASHIERMDFGKDLQYKHWNSGKDECESRLMKESILSNYEIHQYDESSYIIRQNKCSNAEAPMMYLMLGEHKNVLLDTGAKSEDGGREFAHIVQKLIHKHGRSEQLLVLHSHHHSDHTAGDEIFSSFENTEVVEAGKKAFADFYKDDITTIALGDRELTVIKTPGHQEEAVAVYDSKTQWLLTGDSFYPGVLYVKNWKDYKHSIAKLHSFTQNNPVSFILGSHIEMSAEPGKVYEIGSLYQPQEASMAMTVEQLTALHQQLQNTDEQRLVNGAYIVQPMNGLQKSLSNIVRWAKN</sequence>
<dbReference type="RefSeq" id="WP_166852336.1">
    <property type="nucleotide sequence ID" value="NZ_JAAONY010000001.1"/>
</dbReference>
<feature type="domain" description="Metallo-beta-lactamase" evidence="3">
    <location>
        <begin position="96"/>
        <end position="258"/>
    </location>
</feature>
<name>A0A7X0JPX0_9GAMM</name>
<dbReference type="Pfam" id="PF00753">
    <property type="entry name" value="Lactamase_B"/>
    <property type="match status" value="1"/>
</dbReference>
<evidence type="ECO:0000256" key="2">
    <source>
        <dbReference type="SAM" id="SignalP"/>
    </source>
</evidence>
<dbReference type="GO" id="GO:0017001">
    <property type="term" value="P:antibiotic catabolic process"/>
    <property type="evidence" value="ECO:0007669"/>
    <property type="project" value="UniProtKB-ARBA"/>
</dbReference>
<comment type="caution">
    <text evidence="4">The sequence shown here is derived from an EMBL/GenBank/DDBJ whole genome shotgun (WGS) entry which is preliminary data.</text>
</comment>
<dbReference type="SMART" id="SM00849">
    <property type="entry name" value="Lactamase_B"/>
    <property type="match status" value="1"/>
</dbReference>
<organism evidence="4 5">
    <name type="scientific">Pseudoteredinibacter isoporae</name>
    <dbReference type="NCBI Taxonomy" id="570281"/>
    <lineage>
        <taxon>Bacteria</taxon>
        <taxon>Pseudomonadati</taxon>
        <taxon>Pseudomonadota</taxon>
        <taxon>Gammaproteobacteria</taxon>
        <taxon>Cellvibrionales</taxon>
        <taxon>Cellvibrionaceae</taxon>
        <taxon>Pseudoteredinibacter</taxon>
    </lineage>
</organism>
<dbReference type="PROSITE" id="PS51257">
    <property type="entry name" value="PROKAR_LIPOPROTEIN"/>
    <property type="match status" value="1"/>
</dbReference>
<feature type="chain" id="PRO_5031256936" evidence="2">
    <location>
        <begin position="21"/>
        <end position="330"/>
    </location>
</feature>
<dbReference type="Gene3D" id="3.60.15.10">
    <property type="entry name" value="Ribonuclease Z/Hydroxyacylglutathione hydrolase-like"/>
    <property type="match status" value="1"/>
</dbReference>
<proteinExistence type="inferred from homology"/>
<dbReference type="PANTHER" id="PTHR42951">
    <property type="entry name" value="METALLO-BETA-LACTAMASE DOMAIN-CONTAINING"/>
    <property type="match status" value="1"/>
</dbReference>